<accession>A0A4U6T883</accession>
<evidence type="ECO:0000313" key="2">
    <source>
        <dbReference type="Proteomes" id="UP000298652"/>
    </source>
</evidence>
<gene>
    <name evidence="1" type="ORF">SEVIR_9G535700v2</name>
</gene>
<reference evidence="1" key="1">
    <citation type="submission" date="2019-03" db="EMBL/GenBank/DDBJ databases">
        <title>WGS assembly of Setaria viridis.</title>
        <authorList>
            <person name="Huang P."/>
            <person name="Jenkins J."/>
            <person name="Grimwood J."/>
            <person name="Barry K."/>
            <person name="Healey A."/>
            <person name="Mamidi S."/>
            <person name="Sreedasyam A."/>
            <person name="Shu S."/>
            <person name="Feldman M."/>
            <person name="Wu J."/>
            <person name="Yu Y."/>
            <person name="Chen C."/>
            <person name="Johnson J."/>
            <person name="Rokhsar D."/>
            <person name="Baxter I."/>
            <person name="Schmutz J."/>
            <person name="Brutnell T."/>
            <person name="Kellogg E."/>
        </authorList>
    </citation>
    <scope>NUCLEOTIDE SEQUENCE [LARGE SCALE GENOMIC DNA]</scope>
</reference>
<dbReference type="AlphaFoldDB" id="A0A4U6T883"/>
<keyword evidence="2" id="KW-1185">Reference proteome</keyword>
<dbReference type="EMBL" id="CM016560">
    <property type="protein sequence ID" value="TKV98059.1"/>
    <property type="molecule type" value="Genomic_DNA"/>
</dbReference>
<evidence type="ECO:0000313" key="1">
    <source>
        <dbReference type="EMBL" id="TKV98059.1"/>
    </source>
</evidence>
<dbReference type="Proteomes" id="UP000298652">
    <property type="component" value="Chromosome 9"/>
</dbReference>
<proteinExistence type="predicted"/>
<name>A0A4U6T883_SETVI</name>
<sequence>MPTEAASTTPSDLLPLRQATAARTPTTLLAMTLPSSSTTRLPAGVISYFYTKLHLPEVAFIHFVLGTATDDVEYELVAVEQA</sequence>
<dbReference type="Gramene" id="TKV98059">
    <property type="protein sequence ID" value="TKV98059"/>
    <property type="gene ID" value="SEVIR_9G535700v2"/>
</dbReference>
<organism evidence="1 2">
    <name type="scientific">Setaria viridis</name>
    <name type="common">Green bristlegrass</name>
    <name type="synonym">Setaria italica subsp. viridis</name>
    <dbReference type="NCBI Taxonomy" id="4556"/>
    <lineage>
        <taxon>Eukaryota</taxon>
        <taxon>Viridiplantae</taxon>
        <taxon>Streptophyta</taxon>
        <taxon>Embryophyta</taxon>
        <taxon>Tracheophyta</taxon>
        <taxon>Spermatophyta</taxon>
        <taxon>Magnoliopsida</taxon>
        <taxon>Liliopsida</taxon>
        <taxon>Poales</taxon>
        <taxon>Poaceae</taxon>
        <taxon>PACMAD clade</taxon>
        <taxon>Panicoideae</taxon>
        <taxon>Panicodae</taxon>
        <taxon>Paniceae</taxon>
        <taxon>Cenchrinae</taxon>
        <taxon>Setaria</taxon>
    </lineage>
</organism>
<protein>
    <submittedName>
        <fullName evidence="1">Uncharacterized protein</fullName>
    </submittedName>
</protein>